<organism evidence="2">
    <name type="scientific">Ixodes ricinus</name>
    <name type="common">Common tick</name>
    <name type="synonym">Acarus ricinus</name>
    <dbReference type="NCBI Taxonomy" id="34613"/>
    <lineage>
        <taxon>Eukaryota</taxon>
        <taxon>Metazoa</taxon>
        <taxon>Ecdysozoa</taxon>
        <taxon>Arthropoda</taxon>
        <taxon>Chelicerata</taxon>
        <taxon>Arachnida</taxon>
        <taxon>Acari</taxon>
        <taxon>Parasitiformes</taxon>
        <taxon>Ixodida</taxon>
        <taxon>Ixodoidea</taxon>
        <taxon>Ixodidae</taxon>
        <taxon>Ixodinae</taxon>
        <taxon>Ixodes</taxon>
    </lineage>
</organism>
<proteinExistence type="predicted"/>
<evidence type="ECO:0000256" key="1">
    <source>
        <dbReference type="SAM" id="SignalP"/>
    </source>
</evidence>
<accession>A0A6B0UN11</accession>
<dbReference type="EMBL" id="GIFC01008920">
    <property type="protein sequence ID" value="MXU91003.1"/>
    <property type="molecule type" value="Transcribed_RNA"/>
</dbReference>
<sequence length="119" mass="13103">MFSIFSLKAFFSVCCISIRSVARASYLVPCNCARREHNVSTTVLYTRYPLRARSRISSTTAVTCGISSTIEMTGGGSATSLIEMGENLKGTWCTTRLWRHCALFGHSCRGPSMRPLPLT</sequence>
<feature type="chain" id="PRO_5025374662" evidence="1">
    <location>
        <begin position="25"/>
        <end position="119"/>
    </location>
</feature>
<name>A0A6B0UN11_IXORI</name>
<evidence type="ECO:0000313" key="2">
    <source>
        <dbReference type="EMBL" id="MXU91003.1"/>
    </source>
</evidence>
<protein>
    <submittedName>
        <fullName evidence="2">Putative secreted protein</fullName>
    </submittedName>
</protein>
<dbReference type="AlphaFoldDB" id="A0A6B0UN11"/>
<reference evidence="2" key="1">
    <citation type="submission" date="2019-12" db="EMBL/GenBank/DDBJ databases">
        <title>An insight into the sialome of adult female Ixodes ricinus ticks feeding for 6 days.</title>
        <authorList>
            <person name="Perner J."/>
            <person name="Ribeiro J.M.C."/>
        </authorList>
    </citation>
    <scope>NUCLEOTIDE SEQUENCE</scope>
    <source>
        <strain evidence="2">Semi-engorged</strain>
        <tissue evidence="2">Salivary glands</tissue>
    </source>
</reference>
<feature type="signal peptide" evidence="1">
    <location>
        <begin position="1"/>
        <end position="24"/>
    </location>
</feature>
<keyword evidence="1" id="KW-0732">Signal</keyword>